<proteinExistence type="predicted"/>
<dbReference type="AlphaFoldDB" id="A0A7J7KYY1"/>
<protein>
    <submittedName>
        <fullName evidence="1">Uncharacterized protein</fullName>
    </submittedName>
</protein>
<reference evidence="1 2" key="1">
    <citation type="journal article" date="2020" name="IScience">
        <title>Genome Sequencing of the Endangered Kingdonia uniflora (Circaeasteraceae, Ranunculales) Reveals Potential Mechanisms of Evolutionary Specialization.</title>
        <authorList>
            <person name="Sun Y."/>
            <person name="Deng T."/>
            <person name="Zhang A."/>
            <person name="Moore M.J."/>
            <person name="Landis J.B."/>
            <person name="Lin N."/>
            <person name="Zhang H."/>
            <person name="Zhang X."/>
            <person name="Huang J."/>
            <person name="Zhang X."/>
            <person name="Sun H."/>
            <person name="Wang H."/>
        </authorList>
    </citation>
    <scope>NUCLEOTIDE SEQUENCE [LARGE SCALE GENOMIC DNA]</scope>
    <source>
        <strain evidence="1">TB1705</strain>
        <tissue evidence="1">Leaf</tissue>
    </source>
</reference>
<gene>
    <name evidence="1" type="ORF">GIB67_015347</name>
</gene>
<dbReference type="Proteomes" id="UP000541444">
    <property type="component" value="Unassembled WGS sequence"/>
</dbReference>
<organism evidence="1 2">
    <name type="scientific">Kingdonia uniflora</name>
    <dbReference type="NCBI Taxonomy" id="39325"/>
    <lineage>
        <taxon>Eukaryota</taxon>
        <taxon>Viridiplantae</taxon>
        <taxon>Streptophyta</taxon>
        <taxon>Embryophyta</taxon>
        <taxon>Tracheophyta</taxon>
        <taxon>Spermatophyta</taxon>
        <taxon>Magnoliopsida</taxon>
        <taxon>Ranunculales</taxon>
        <taxon>Circaeasteraceae</taxon>
        <taxon>Kingdonia</taxon>
    </lineage>
</organism>
<sequence length="95" mass="11082">MIFLLHLFEEAVLGFDINELVQAAKSRWLRQKSTLFYKITRVTSSLIQFLKNHLVALCSFTIRGSCDTFVKMVMISEKRRREILLGRTRKTLGMS</sequence>
<keyword evidence="2" id="KW-1185">Reference proteome</keyword>
<accession>A0A7J7KYY1</accession>
<dbReference type="EMBL" id="JACGCM010002784">
    <property type="protein sequence ID" value="KAF6135494.1"/>
    <property type="molecule type" value="Genomic_DNA"/>
</dbReference>
<comment type="caution">
    <text evidence="1">The sequence shown here is derived from an EMBL/GenBank/DDBJ whole genome shotgun (WGS) entry which is preliminary data.</text>
</comment>
<evidence type="ECO:0000313" key="1">
    <source>
        <dbReference type="EMBL" id="KAF6135494.1"/>
    </source>
</evidence>
<name>A0A7J7KYY1_9MAGN</name>
<evidence type="ECO:0000313" key="2">
    <source>
        <dbReference type="Proteomes" id="UP000541444"/>
    </source>
</evidence>